<reference evidence="9 10" key="1">
    <citation type="submission" date="2019-01" db="EMBL/GenBank/DDBJ databases">
        <authorList>
            <consortium name="Pathogen Informatics"/>
        </authorList>
    </citation>
    <scope>NUCLEOTIDE SEQUENCE [LARGE SCALE GENOMIC DNA]</scope>
    <source>
        <strain evidence="9 10">NCTC10181</strain>
    </source>
</reference>
<evidence type="ECO:0000256" key="1">
    <source>
        <dbReference type="ARBA" id="ARBA00004651"/>
    </source>
</evidence>
<dbReference type="Pfam" id="PF00528">
    <property type="entry name" value="BPD_transp_1"/>
    <property type="match status" value="1"/>
</dbReference>
<dbReference type="GO" id="GO:0055085">
    <property type="term" value="P:transmembrane transport"/>
    <property type="evidence" value="ECO:0007669"/>
    <property type="project" value="InterPro"/>
</dbReference>
<feature type="domain" description="ABC transmembrane type-1" evidence="8">
    <location>
        <begin position="157"/>
        <end position="345"/>
    </location>
</feature>
<evidence type="ECO:0000256" key="2">
    <source>
        <dbReference type="ARBA" id="ARBA00022448"/>
    </source>
</evidence>
<sequence length="355" mass="40832">MNNKFSFTKVNSTYLENQNFKNSVNYSLTKRFFKNKLNLTLVIITICWIFGIWIANLTYQNSSYIPDHDSFLTYNLPSSLYPIISRSFDKGPYTDYLFKLQDQGIIKLDNIKNFQSTFTITFNPYNVIEAISGKHLFYLLGTNYNGVDNLAILLNSFSLTFLILLISALIQGILGIYIGTTLGYFYQGKTSKISFWIISVLMIIPFLFLNIIVFSLSGYSFIKAILILGIIGFFAIFYFAYNNTVIIMQKQYILAYKVLGLSPWKIIYRIVKINFFTCLPLLAEQLSLGLISLASLAFFNISDIYQHANIGNLYKQIIDNPSNIGLFICTFTISILFIILWKMLAINVAKNFWNR</sequence>
<dbReference type="SUPFAM" id="SSF161098">
    <property type="entry name" value="MetI-like"/>
    <property type="match status" value="1"/>
</dbReference>
<evidence type="ECO:0000313" key="10">
    <source>
        <dbReference type="Proteomes" id="UP000290985"/>
    </source>
</evidence>
<dbReference type="InterPro" id="IPR035906">
    <property type="entry name" value="MetI-like_sf"/>
</dbReference>
<dbReference type="Proteomes" id="UP000290985">
    <property type="component" value="Chromosome"/>
</dbReference>
<feature type="transmembrane region" description="Helical" evidence="7">
    <location>
        <begin position="193"/>
        <end position="215"/>
    </location>
</feature>
<evidence type="ECO:0000256" key="3">
    <source>
        <dbReference type="ARBA" id="ARBA00022475"/>
    </source>
</evidence>
<keyword evidence="2 7" id="KW-0813">Transport</keyword>
<comment type="similarity">
    <text evidence="7">Belongs to the binding-protein-dependent transport system permease family.</text>
</comment>
<dbReference type="OrthoDB" id="398888at2"/>
<dbReference type="EMBL" id="LR215036">
    <property type="protein sequence ID" value="VEU74903.1"/>
    <property type="molecule type" value="Genomic_DNA"/>
</dbReference>
<evidence type="ECO:0000256" key="6">
    <source>
        <dbReference type="ARBA" id="ARBA00023136"/>
    </source>
</evidence>
<feature type="transmembrane region" description="Helical" evidence="7">
    <location>
        <begin position="159"/>
        <end position="186"/>
    </location>
</feature>
<gene>
    <name evidence="9" type="ORF">NCTC10181_00772</name>
</gene>
<dbReference type="KEGG" id="mcit:NCTC10181_00772"/>
<dbReference type="AlphaFoldDB" id="A0A449B2U2"/>
<proteinExistence type="inferred from homology"/>
<dbReference type="RefSeq" id="WP_129725687.1">
    <property type="nucleotide sequence ID" value="NZ_LR215036.1"/>
</dbReference>
<evidence type="ECO:0000313" key="9">
    <source>
        <dbReference type="EMBL" id="VEU74903.1"/>
    </source>
</evidence>
<dbReference type="Gene3D" id="1.10.3720.10">
    <property type="entry name" value="MetI-like"/>
    <property type="match status" value="1"/>
</dbReference>
<dbReference type="PANTHER" id="PTHR43386:SF1">
    <property type="entry name" value="D,D-DIPEPTIDE TRANSPORT SYSTEM PERMEASE PROTEIN DDPC-RELATED"/>
    <property type="match status" value="1"/>
</dbReference>
<protein>
    <submittedName>
        <fullName evidence="9">Dipeptide transporter</fullName>
    </submittedName>
</protein>
<evidence type="ECO:0000256" key="4">
    <source>
        <dbReference type="ARBA" id="ARBA00022692"/>
    </source>
</evidence>
<feature type="transmembrane region" description="Helical" evidence="7">
    <location>
        <begin position="221"/>
        <end position="241"/>
    </location>
</feature>
<dbReference type="GO" id="GO:0005886">
    <property type="term" value="C:plasma membrane"/>
    <property type="evidence" value="ECO:0007669"/>
    <property type="project" value="UniProtKB-SubCell"/>
</dbReference>
<evidence type="ECO:0000256" key="7">
    <source>
        <dbReference type="RuleBase" id="RU363032"/>
    </source>
</evidence>
<evidence type="ECO:0000259" key="8">
    <source>
        <dbReference type="PROSITE" id="PS50928"/>
    </source>
</evidence>
<dbReference type="InterPro" id="IPR000515">
    <property type="entry name" value="MetI-like"/>
</dbReference>
<dbReference type="CDD" id="cd06261">
    <property type="entry name" value="TM_PBP2"/>
    <property type="match status" value="1"/>
</dbReference>
<keyword evidence="6 7" id="KW-0472">Membrane</keyword>
<feature type="transmembrane region" description="Helical" evidence="7">
    <location>
        <begin position="324"/>
        <end position="345"/>
    </location>
</feature>
<keyword evidence="10" id="KW-1185">Reference proteome</keyword>
<comment type="subcellular location">
    <subcellularLocation>
        <location evidence="1 7">Cell membrane</location>
        <topology evidence="1 7">Multi-pass membrane protein</topology>
    </subcellularLocation>
</comment>
<accession>A0A449B2U2</accession>
<keyword evidence="3" id="KW-1003">Cell membrane</keyword>
<feature type="transmembrane region" description="Helical" evidence="7">
    <location>
        <begin position="275"/>
        <end position="299"/>
    </location>
</feature>
<organism evidence="9 10">
    <name type="scientific">Mycoplasmopsis citelli</name>
    <dbReference type="NCBI Taxonomy" id="171281"/>
    <lineage>
        <taxon>Bacteria</taxon>
        <taxon>Bacillati</taxon>
        <taxon>Mycoplasmatota</taxon>
        <taxon>Mycoplasmoidales</taxon>
        <taxon>Metamycoplasmataceae</taxon>
        <taxon>Mycoplasmopsis</taxon>
    </lineage>
</organism>
<dbReference type="InterPro" id="IPR050366">
    <property type="entry name" value="BP-dependent_transpt_permease"/>
</dbReference>
<name>A0A449B2U2_9BACT</name>
<dbReference type="PANTHER" id="PTHR43386">
    <property type="entry name" value="OLIGOPEPTIDE TRANSPORT SYSTEM PERMEASE PROTEIN APPC"/>
    <property type="match status" value="1"/>
</dbReference>
<evidence type="ECO:0000256" key="5">
    <source>
        <dbReference type="ARBA" id="ARBA00022989"/>
    </source>
</evidence>
<feature type="transmembrane region" description="Helical" evidence="7">
    <location>
        <begin position="37"/>
        <end position="55"/>
    </location>
</feature>
<keyword evidence="4 7" id="KW-0812">Transmembrane</keyword>
<dbReference type="PROSITE" id="PS50928">
    <property type="entry name" value="ABC_TM1"/>
    <property type="match status" value="1"/>
</dbReference>
<keyword evidence="5 7" id="KW-1133">Transmembrane helix</keyword>